<evidence type="ECO:0000313" key="2">
    <source>
        <dbReference type="EMBL" id="KDQ56491.1"/>
    </source>
</evidence>
<dbReference type="AlphaFoldDB" id="A0A067Q1M7"/>
<dbReference type="EMBL" id="KL197722">
    <property type="protein sequence ID" value="KDQ56491.1"/>
    <property type="molecule type" value="Genomic_DNA"/>
</dbReference>
<sequence>LYLQVQVVENAAFEVLLGRPFFALGQAQSEDSMEGEQKLALTDPNNHSKVTVVTLPRPQRPPASREPQTGF</sequence>
<name>A0A067Q1M7_9AGAM</name>
<protein>
    <submittedName>
        <fullName evidence="2">Uncharacterized protein</fullName>
    </submittedName>
</protein>
<feature type="non-terminal residue" evidence="2">
    <location>
        <position position="1"/>
    </location>
</feature>
<accession>A0A067Q1M7</accession>
<dbReference type="HOGENOM" id="CLU_2746942_0_0_1"/>
<evidence type="ECO:0000256" key="1">
    <source>
        <dbReference type="SAM" id="MobiDB-lite"/>
    </source>
</evidence>
<dbReference type="Proteomes" id="UP000027265">
    <property type="component" value="Unassembled WGS sequence"/>
</dbReference>
<organism evidence="2 3">
    <name type="scientific">Jaapia argillacea MUCL 33604</name>
    <dbReference type="NCBI Taxonomy" id="933084"/>
    <lineage>
        <taxon>Eukaryota</taxon>
        <taxon>Fungi</taxon>
        <taxon>Dikarya</taxon>
        <taxon>Basidiomycota</taxon>
        <taxon>Agaricomycotina</taxon>
        <taxon>Agaricomycetes</taxon>
        <taxon>Agaricomycetidae</taxon>
        <taxon>Jaapiales</taxon>
        <taxon>Jaapiaceae</taxon>
        <taxon>Jaapia</taxon>
    </lineage>
</organism>
<feature type="region of interest" description="Disordered" evidence="1">
    <location>
        <begin position="27"/>
        <end position="71"/>
    </location>
</feature>
<evidence type="ECO:0000313" key="3">
    <source>
        <dbReference type="Proteomes" id="UP000027265"/>
    </source>
</evidence>
<dbReference type="InParanoid" id="A0A067Q1M7"/>
<proteinExistence type="predicted"/>
<gene>
    <name evidence="2" type="ORF">JAAARDRAFT_132602</name>
</gene>
<dbReference type="OrthoDB" id="3202009at2759"/>
<reference evidence="3" key="1">
    <citation type="journal article" date="2014" name="Proc. Natl. Acad. Sci. U.S.A.">
        <title>Extensive sampling of basidiomycete genomes demonstrates inadequacy of the white-rot/brown-rot paradigm for wood decay fungi.</title>
        <authorList>
            <person name="Riley R."/>
            <person name="Salamov A.A."/>
            <person name="Brown D.W."/>
            <person name="Nagy L.G."/>
            <person name="Floudas D."/>
            <person name="Held B.W."/>
            <person name="Levasseur A."/>
            <person name="Lombard V."/>
            <person name="Morin E."/>
            <person name="Otillar R."/>
            <person name="Lindquist E.A."/>
            <person name="Sun H."/>
            <person name="LaButti K.M."/>
            <person name="Schmutz J."/>
            <person name="Jabbour D."/>
            <person name="Luo H."/>
            <person name="Baker S.E."/>
            <person name="Pisabarro A.G."/>
            <person name="Walton J.D."/>
            <person name="Blanchette R.A."/>
            <person name="Henrissat B."/>
            <person name="Martin F."/>
            <person name="Cullen D."/>
            <person name="Hibbett D.S."/>
            <person name="Grigoriev I.V."/>
        </authorList>
    </citation>
    <scope>NUCLEOTIDE SEQUENCE [LARGE SCALE GENOMIC DNA]</scope>
    <source>
        <strain evidence="3">MUCL 33604</strain>
    </source>
</reference>
<keyword evidence="3" id="KW-1185">Reference proteome</keyword>